<feature type="region of interest" description="Disordered" evidence="3">
    <location>
        <begin position="40"/>
        <end position="108"/>
    </location>
</feature>
<gene>
    <name evidence="4" type="ORF">DICVIV_06661</name>
</gene>
<name>A0A0D8XRX6_DICVI</name>
<sequence length="180" mass="21514">MCGDGMCIDKTLQCNRHYDCQDGTDETECEYFKKDMERRKKLENQSENNTHRNGNHIEDEEEEEDEYSKNDEEVPTDEQLDRRDEEEQDVDEQHRKEDEEERNRRLEIESRRMRVDDELDEPQRERLFIQLGFLVHNPSFSSTSINQHCAQSLHSKGQLVDVDDLISLNNQNSAKEEYIE</sequence>
<evidence type="ECO:0000313" key="5">
    <source>
        <dbReference type="Proteomes" id="UP000053766"/>
    </source>
</evidence>
<dbReference type="OrthoDB" id="9990982at2759"/>
<dbReference type="EMBL" id="KN716315">
    <property type="protein sequence ID" value="KJH47260.1"/>
    <property type="molecule type" value="Genomic_DNA"/>
</dbReference>
<dbReference type="PROSITE" id="PS01209">
    <property type="entry name" value="LDLRA_1"/>
    <property type="match status" value="1"/>
</dbReference>
<accession>A0A0D8XRX6</accession>
<feature type="disulfide bond" evidence="2">
    <location>
        <begin position="2"/>
        <end position="20"/>
    </location>
</feature>
<reference evidence="4 5" key="1">
    <citation type="submission" date="2013-11" db="EMBL/GenBank/DDBJ databases">
        <title>Draft genome of the bovine lungworm Dictyocaulus viviparus.</title>
        <authorList>
            <person name="Mitreva M."/>
        </authorList>
    </citation>
    <scope>NUCLEOTIDE SEQUENCE [LARGE SCALE GENOMIC DNA]</scope>
    <source>
        <strain evidence="4 5">HannoverDv2000</strain>
    </source>
</reference>
<dbReference type="AlphaFoldDB" id="A0A0D8XRX6"/>
<keyword evidence="1 2" id="KW-1015">Disulfide bond</keyword>
<comment type="caution">
    <text evidence="2">Lacks conserved residue(s) required for the propagation of feature annotation.</text>
</comment>
<protein>
    <recommendedName>
        <fullName evidence="6">Low-density lipoprotein receptor domain class A</fullName>
    </recommendedName>
</protein>
<dbReference type="STRING" id="29172.A0A0D8XRX6"/>
<evidence type="ECO:0008006" key="6">
    <source>
        <dbReference type="Google" id="ProtNLM"/>
    </source>
</evidence>
<feature type="compositionally biased region" description="Basic and acidic residues" evidence="3">
    <location>
        <begin position="79"/>
        <end position="108"/>
    </location>
</feature>
<dbReference type="Gene3D" id="4.10.400.10">
    <property type="entry name" value="Low-density Lipoprotein Receptor"/>
    <property type="match status" value="1"/>
</dbReference>
<evidence type="ECO:0000256" key="3">
    <source>
        <dbReference type="SAM" id="MobiDB-lite"/>
    </source>
</evidence>
<proteinExistence type="predicted"/>
<dbReference type="PROSITE" id="PS50068">
    <property type="entry name" value="LDLRA_2"/>
    <property type="match status" value="1"/>
</dbReference>
<dbReference type="SUPFAM" id="SSF57424">
    <property type="entry name" value="LDL receptor-like module"/>
    <property type="match status" value="1"/>
</dbReference>
<dbReference type="CDD" id="cd00112">
    <property type="entry name" value="LDLa"/>
    <property type="match status" value="1"/>
</dbReference>
<dbReference type="Proteomes" id="UP000053766">
    <property type="component" value="Unassembled WGS sequence"/>
</dbReference>
<reference evidence="5" key="2">
    <citation type="journal article" date="2016" name="Sci. Rep.">
        <title>Dictyocaulus viviparus genome, variome and transcriptome elucidate lungworm biology and support future intervention.</title>
        <authorList>
            <person name="McNulty S.N."/>
            <person name="Strube C."/>
            <person name="Rosa B.A."/>
            <person name="Martin J.C."/>
            <person name="Tyagi R."/>
            <person name="Choi Y.J."/>
            <person name="Wang Q."/>
            <person name="Hallsworth Pepin K."/>
            <person name="Zhang X."/>
            <person name="Ozersky P."/>
            <person name="Wilson R.K."/>
            <person name="Sternberg P.W."/>
            <person name="Gasser R.B."/>
            <person name="Mitreva M."/>
        </authorList>
    </citation>
    <scope>NUCLEOTIDE SEQUENCE [LARGE SCALE GENOMIC DNA]</scope>
    <source>
        <strain evidence="5">HannoverDv2000</strain>
    </source>
</reference>
<dbReference type="InterPro" id="IPR023415">
    <property type="entry name" value="LDLR_class-A_CS"/>
</dbReference>
<dbReference type="InterPro" id="IPR002172">
    <property type="entry name" value="LDrepeatLR_classA_rpt"/>
</dbReference>
<dbReference type="Pfam" id="PF00057">
    <property type="entry name" value="Ldl_recept_a"/>
    <property type="match status" value="1"/>
</dbReference>
<evidence type="ECO:0000256" key="2">
    <source>
        <dbReference type="PROSITE-ProRule" id="PRU00124"/>
    </source>
</evidence>
<evidence type="ECO:0000256" key="1">
    <source>
        <dbReference type="ARBA" id="ARBA00023157"/>
    </source>
</evidence>
<dbReference type="SMART" id="SM00192">
    <property type="entry name" value="LDLa"/>
    <property type="match status" value="1"/>
</dbReference>
<dbReference type="InterPro" id="IPR036055">
    <property type="entry name" value="LDL_receptor-like_sf"/>
</dbReference>
<feature type="disulfide bond" evidence="2">
    <location>
        <begin position="14"/>
        <end position="29"/>
    </location>
</feature>
<organism evidence="4 5">
    <name type="scientific">Dictyocaulus viviparus</name>
    <name type="common">Bovine lungworm</name>
    <dbReference type="NCBI Taxonomy" id="29172"/>
    <lineage>
        <taxon>Eukaryota</taxon>
        <taxon>Metazoa</taxon>
        <taxon>Ecdysozoa</taxon>
        <taxon>Nematoda</taxon>
        <taxon>Chromadorea</taxon>
        <taxon>Rhabditida</taxon>
        <taxon>Rhabditina</taxon>
        <taxon>Rhabditomorpha</taxon>
        <taxon>Strongyloidea</taxon>
        <taxon>Metastrongylidae</taxon>
        <taxon>Dictyocaulus</taxon>
    </lineage>
</organism>
<evidence type="ECO:0000313" key="4">
    <source>
        <dbReference type="EMBL" id="KJH47260.1"/>
    </source>
</evidence>
<keyword evidence="5" id="KW-1185">Reference proteome</keyword>